<proteinExistence type="predicted"/>
<dbReference type="GO" id="GO:0016829">
    <property type="term" value="F:lyase activity"/>
    <property type="evidence" value="ECO:0007669"/>
    <property type="project" value="InterPro"/>
</dbReference>
<protein>
    <submittedName>
        <fullName evidence="2">Acetoacetate decarboxylase (ADC)</fullName>
    </submittedName>
</protein>
<dbReference type="InterPro" id="IPR010451">
    <property type="entry name" value="Acetoacetate_decarboxylase"/>
</dbReference>
<dbReference type="EMBL" id="JYFN01000002">
    <property type="protein sequence ID" value="KJE25160.1"/>
    <property type="molecule type" value="Genomic_DNA"/>
</dbReference>
<organism evidence="2 3">
    <name type="scientific">Frankia torreyi</name>
    <dbReference type="NCBI Taxonomy" id="1856"/>
    <lineage>
        <taxon>Bacteria</taxon>
        <taxon>Bacillati</taxon>
        <taxon>Actinomycetota</taxon>
        <taxon>Actinomycetes</taxon>
        <taxon>Frankiales</taxon>
        <taxon>Frankiaceae</taxon>
        <taxon>Frankia</taxon>
    </lineage>
</organism>
<dbReference type="InterPro" id="IPR023375">
    <property type="entry name" value="ADC_dom_sf"/>
</dbReference>
<reference evidence="3" key="1">
    <citation type="submission" date="2015-02" db="EMBL/GenBank/DDBJ databases">
        <title>Draft Genome of Frankia sp. CpI1-S.</title>
        <authorList>
            <person name="Oshone R.T."/>
            <person name="Ngom M."/>
            <person name="Ghodhbane-Gtari F."/>
            <person name="Gtari M."/>
            <person name="Morris K."/>
            <person name="Thomas K."/>
            <person name="Sen A."/>
            <person name="Tisa L.S."/>
        </authorList>
    </citation>
    <scope>NUCLEOTIDE SEQUENCE [LARGE SCALE GENOMIC DNA]</scope>
    <source>
        <strain evidence="3">CpI1-S</strain>
    </source>
</reference>
<dbReference type="SUPFAM" id="SSF160104">
    <property type="entry name" value="Acetoacetate decarboxylase-like"/>
    <property type="match status" value="1"/>
</dbReference>
<dbReference type="Gene3D" id="2.40.400.10">
    <property type="entry name" value="Acetoacetate decarboxylase-like"/>
    <property type="match status" value="1"/>
</dbReference>
<evidence type="ECO:0000313" key="2">
    <source>
        <dbReference type="EMBL" id="KJE25160.1"/>
    </source>
</evidence>
<accession>A0A0D8BM33</accession>
<dbReference type="Pfam" id="PF06314">
    <property type="entry name" value="ADC"/>
    <property type="match status" value="1"/>
</dbReference>
<dbReference type="AlphaFoldDB" id="A0A0D8BM33"/>
<evidence type="ECO:0000313" key="3">
    <source>
        <dbReference type="Proteomes" id="UP000032545"/>
    </source>
</evidence>
<evidence type="ECO:0000256" key="1">
    <source>
        <dbReference type="SAM" id="MobiDB-lite"/>
    </source>
</evidence>
<dbReference type="RefSeq" id="WP_044883106.1">
    <property type="nucleotide sequence ID" value="NZ_JYFN01000002.1"/>
</dbReference>
<sequence length="283" mass="30625">MARTVRAGTWRIHDQLIGLPVTIADARAAIAVYRADPDAARGVLAGAGLTPWTVGGRAISVLFVVHYGPWVLGSYDEVGIGVVVRGPRRRRGVHLVDLPVTESFTRDAGRAIWSLPKWLMSAKVDLTDRAASILIETAPEPSTPPRPLPTMRRDETDTKASGSGYAVKLDGDGGRFVLRARLGVDGVRVPFPVRVRIPLWCVLPDGPRPGVLLRGVMPLRLGGIRFGRGRAQVEVGNHPMSERMAALGMTDRPLLTGTAPRLRGKLGDFTAADIVHRSPRRGR</sequence>
<comment type="caution">
    <text evidence="2">The sequence shown here is derived from an EMBL/GenBank/DDBJ whole genome shotgun (WGS) entry which is preliminary data.</text>
</comment>
<reference evidence="2 3" key="2">
    <citation type="journal article" date="2016" name="Genome Announc.">
        <title>Permanent Draft Genome Sequences for Two Variants of Frankia sp. Strain CpI1, the First Frankia Strain Isolated from Root Nodules of Comptonia peregrina.</title>
        <authorList>
            <person name="Oshone R."/>
            <person name="Hurst S.G.IV."/>
            <person name="Abebe-Akele F."/>
            <person name="Simpson S."/>
            <person name="Morris K."/>
            <person name="Thomas W.K."/>
            <person name="Tisa L.S."/>
        </authorList>
    </citation>
    <scope>NUCLEOTIDE SEQUENCE [LARGE SCALE GENOMIC DNA]</scope>
    <source>
        <strain evidence="3">CpI1-S</strain>
    </source>
</reference>
<feature type="region of interest" description="Disordered" evidence="1">
    <location>
        <begin position="137"/>
        <end position="164"/>
    </location>
</feature>
<dbReference type="PATRIC" id="fig|1502723.3.peg.330"/>
<name>A0A0D8BM33_9ACTN</name>
<dbReference type="OrthoDB" id="1633687at2"/>
<gene>
    <name evidence="2" type="ORF">FF36_00293</name>
</gene>
<keyword evidence="3" id="KW-1185">Reference proteome</keyword>
<dbReference type="Proteomes" id="UP000032545">
    <property type="component" value="Unassembled WGS sequence"/>
</dbReference>